<feature type="transmembrane region" description="Helical" evidence="3">
    <location>
        <begin position="773"/>
        <end position="793"/>
    </location>
</feature>
<dbReference type="Pfam" id="PF20706">
    <property type="entry name" value="GT4-conflict"/>
    <property type="match status" value="1"/>
</dbReference>
<feature type="region of interest" description="Disordered" evidence="2">
    <location>
        <begin position="887"/>
        <end position="910"/>
    </location>
</feature>
<reference evidence="5" key="1">
    <citation type="submission" date="2025-08" db="UniProtKB">
        <authorList>
            <consortium name="RefSeq"/>
        </authorList>
    </citation>
    <scope>IDENTIFICATION</scope>
    <source>
        <tissue evidence="5">Testes</tissue>
    </source>
</reference>
<keyword evidence="1" id="KW-0175">Coiled coil</keyword>
<keyword evidence="3" id="KW-0812">Transmembrane</keyword>
<feature type="coiled-coil region" evidence="1">
    <location>
        <begin position="1005"/>
        <end position="1032"/>
    </location>
</feature>
<protein>
    <submittedName>
        <fullName evidence="5">Uncharacterized protein LOC102807364</fullName>
    </submittedName>
</protein>
<evidence type="ECO:0000313" key="4">
    <source>
        <dbReference type="Proteomes" id="UP000694865"/>
    </source>
</evidence>
<keyword evidence="3" id="KW-1133">Transmembrane helix</keyword>
<feature type="compositionally biased region" description="Polar residues" evidence="2">
    <location>
        <begin position="44"/>
        <end position="58"/>
    </location>
</feature>
<accession>A0ABM0MHH6</accession>
<evidence type="ECO:0000256" key="3">
    <source>
        <dbReference type="SAM" id="Phobius"/>
    </source>
</evidence>
<dbReference type="RefSeq" id="XP_006819467.1">
    <property type="nucleotide sequence ID" value="XM_006819404.1"/>
</dbReference>
<keyword evidence="3" id="KW-0472">Membrane</keyword>
<sequence length="1062" mass="121077">MPSQHSFSVPQRTNAVYQNDDRCSKGSSPGRTTQPPGPMLVIGTPSSPKGTRQASTDPRPSEGNPVLVVVADQPRTGGPFGPTRHSYESGNRLLPPRVGSASIGQTNPRNMAPAVGSGPPYQLAKAVLLALLSFLPEVRNHRVLLTCLTNHYCTGDQGYEPPNVPGILFVYDSWETERCGLDGFHVTLVKHVANILSSMYHIYSTVLEVSREKCRKAEDENIHLIEPAKKKANYCPSREWFFLHDSYFPVLKSINIKHVVGYSPRTDNAAFTIQNELFNDARLILINHVLPDAFEMNGEIDELVYKAAAAFISIGPLIHEENYLKLQLLGLDEKPHVKLYPFPSKIFFKESVVKDIFNDKTKKIYISTYGHFFHPNIKAVNVLGEVANVFKSLKQSLSLKILCVPDELEIFETINNFVSSSALPLNDVTTYSSCSLKQILRTLRASHLCIIPKIDIEYSFVGIEAIALGVPVLVDEQSQLAAFFGEVFNNTWQHIDLWESKIVENTFESWEEKIRNSLQSLNMSWHKSAALREEFKTSYLVSKSYKEVVALLNHTTINECPECPCKSCLPLKVHCVFNSTNSQTNSKSSTPTNFNHWLWKCTDIITQLTINNKDYQEELECAVQNKCSAIILGYKEGSLIIYITFPNLFSLYVFQGIVNSGTLAREFDKILISEKMRYEAALLNIPFKLDLSYDEEQFKLLATYLINRDGGNSIFSYIDDDVGDDDNVINDDYEEDGMTLEELNNLILKKKASHTENGNYNGDSRDHYSEFEYHNFIIVLLVVLASIFIGYFITQSITRHSTVADTGMFDAVRGFNYTKSFTTTRSTDSQAIEYLNLMLVGLPSKSFTTTRSPGHIEYLNLMLIGRCPSRTERNRFNYMINQKSSMKKKEKETELKRTQKKCDDQTTELTKDKTNHDKEVQALDQQISILQDIIKQKNIHLKELEKKIQDYTQQHEKQLEEKETAIQTITEELKRTQKTCDDRITVLIKAKGSQDEKVQALYQQISIQQDTIKQKDNHLKDLEEKIQQLLLEEKPKVAMDSSFQPERLHTRYSEHNMRLLFY</sequence>
<proteinExistence type="predicted"/>
<feature type="compositionally biased region" description="Polar residues" evidence="2">
    <location>
        <begin position="1"/>
        <end position="17"/>
    </location>
</feature>
<name>A0ABM0MHH6_SACKO</name>
<feature type="region of interest" description="Disordered" evidence="2">
    <location>
        <begin position="1"/>
        <end position="97"/>
    </location>
</feature>
<organism evidence="4 5">
    <name type="scientific">Saccoglossus kowalevskii</name>
    <name type="common">Acorn worm</name>
    <dbReference type="NCBI Taxonomy" id="10224"/>
    <lineage>
        <taxon>Eukaryota</taxon>
        <taxon>Metazoa</taxon>
        <taxon>Hemichordata</taxon>
        <taxon>Enteropneusta</taxon>
        <taxon>Harrimaniidae</taxon>
        <taxon>Saccoglossus</taxon>
    </lineage>
</organism>
<evidence type="ECO:0000313" key="5">
    <source>
        <dbReference type="RefSeq" id="XP_006819467.1"/>
    </source>
</evidence>
<keyword evidence="4" id="KW-1185">Reference proteome</keyword>
<feature type="compositionally biased region" description="Polar residues" evidence="2">
    <location>
        <begin position="25"/>
        <end position="34"/>
    </location>
</feature>
<evidence type="ECO:0000256" key="1">
    <source>
        <dbReference type="SAM" id="Coils"/>
    </source>
</evidence>
<dbReference type="GeneID" id="102807364"/>
<evidence type="ECO:0000256" key="2">
    <source>
        <dbReference type="SAM" id="MobiDB-lite"/>
    </source>
</evidence>
<dbReference type="Proteomes" id="UP000694865">
    <property type="component" value="Unplaced"/>
</dbReference>
<gene>
    <name evidence="5" type="primary">LOC102807364</name>
</gene>